<keyword evidence="2" id="KW-1185">Reference proteome</keyword>
<protein>
    <submittedName>
        <fullName evidence="1">Uncharacterized protein</fullName>
    </submittedName>
</protein>
<evidence type="ECO:0000313" key="2">
    <source>
        <dbReference type="Proteomes" id="UP000461443"/>
    </source>
</evidence>
<comment type="caution">
    <text evidence="1">The sequence shown here is derived from an EMBL/GenBank/DDBJ whole genome shotgun (WGS) entry which is preliminary data.</text>
</comment>
<reference evidence="1 2" key="2">
    <citation type="submission" date="2020-02" db="EMBL/GenBank/DDBJ databases">
        <title>The new genus of Enterobacteriales.</title>
        <authorList>
            <person name="Kim I.S."/>
        </authorList>
    </citation>
    <scope>NUCLEOTIDE SEQUENCE [LARGE SCALE GENOMIC DNA]</scope>
    <source>
        <strain evidence="1 2">SAP-6</strain>
    </source>
</reference>
<sequence>MPITAASAAQAAPVSASTTVKRRGITGRSLFTATRYPIHPDAFAQRRLEARGVAFEVIDYLLLNHICLGGPVTRQLCEENLMTVADQLEYSAHFSSVAL</sequence>
<gene>
    <name evidence="1" type="ORF">GRH90_15235</name>
</gene>
<reference evidence="1 2" key="1">
    <citation type="submission" date="2019-12" db="EMBL/GenBank/DDBJ databases">
        <authorList>
            <person name="Lee S.D."/>
        </authorList>
    </citation>
    <scope>NUCLEOTIDE SEQUENCE [LARGE SCALE GENOMIC DNA]</scope>
    <source>
        <strain evidence="1 2">SAP-6</strain>
    </source>
</reference>
<accession>A0A845SLI3</accession>
<proteinExistence type="predicted"/>
<dbReference type="Proteomes" id="UP000461443">
    <property type="component" value="Unassembled WGS sequence"/>
</dbReference>
<dbReference type="AlphaFoldDB" id="A0A845SLI3"/>
<dbReference type="RefSeq" id="WP_162366661.1">
    <property type="nucleotide sequence ID" value="NZ_WUBS01000010.1"/>
</dbReference>
<organism evidence="1 2">
    <name type="scientific">Acerihabitans arboris</name>
    <dbReference type="NCBI Taxonomy" id="2691583"/>
    <lineage>
        <taxon>Bacteria</taxon>
        <taxon>Pseudomonadati</taxon>
        <taxon>Pseudomonadota</taxon>
        <taxon>Gammaproteobacteria</taxon>
        <taxon>Enterobacterales</taxon>
        <taxon>Pectobacteriaceae</taxon>
        <taxon>Acerihabitans</taxon>
    </lineage>
</organism>
<dbReference type="EMBL" id="WUBS01000010">
    <property type="protein sequence ID" value="NDL64097.1"/>
    <property type="molecule type" value="Genomic_DNA"/>
</dbReference>
<name>A0A845SLI3_9GAMM</name>
<evidence type="ECO:0000313" key="1">
    <source>
        <dbReference type="EMBL" id="NDL64097.1"/>
    </source>
</evidence>